<dbReference type="InterPro" id="IPR036259">
    <property type="entry name" value="MFS_trans_sf"/>
</dbReference>
<keyword evidence="3 5" id="KW-1133">Transmembrane helix</keyword>
<dbReference type="InterPro" id="IPR052952">
    <property type="entry name" value="MFS-Transporter"/>
</dbReference>
<feature type="transmembrane region" description="Helical" evidence="5">
    <location>
        <begin position="343"/>
        <end position="364"/>
    </location>
</feature>
<gene>
    <name evidence="7" type="ORF">NF557_08040</name>
</gene>
<dbReference type="InterPro" id="IPR020846">
    <property type="entry name" value="MFS_dom"/>
</dbReference>
<dbReference type="PANTHER" id="PTHR23527:SF1">
    <property type="entry name" value="BLL3282 PROTEIN"/>
    <property type="match status" value="1"/>
</dbReference>
<accession>A0ABY4YM77</accession>
<dbReference type="PANTHER" id="PTHR23527">
    <property type="entry name" value="BLL3282 PROTEIN"/>
    <property type="match status" value="1"/>
</dbReference>
<feature type="transmembrane region" description="Helical" evidence="5">
    <location>
        <begin position="157"/>
        <end position="176"/>
    </location>
</feature>
<feature type="transmembrane region" description="Helical" evidence="5">
    <location>
        <begin position="376"/>
        <end position="395"/>
    </location>
</feature>
<dbReference type="Gene3D" id="1.20.1250.20">
    <property type="entry name" value="MFS general substrate transporter like domains"/>
    <property type="match status" value="2"/>
</dbReference>
<protein>
    <submittedName>
        <fullName evidence="7">MFS transporter</fullName>
    </submittedName>
</protein>
<evidence type="ECO:0000256" key="3">
    <source>
        <dbReference type="ARBA" id="ARBA00022989"/>
    </source>
</evidence>
<feature type="transmembrane region" description="Helical" evidence="5">
    <location>
        <begin position="283"/>
        <end position="303"/>
    </location>
</feature>
<comment type="subcellular location">
    <subcellularLocation>
        <location evidence="1">Cell membrane</location>
        <topology evidence="1">Multi-pass membrane protein</topology>
    </subcellularLocation>
</comment>
<feature type="transmembrane region" description="Helical" evidence="5">
    <location>
        <begin position="32"/>
        <end position="53"/>
    </location>
</feature>
<organism evidence="7 8">
    <name type="scientific">Ornithinimicrobium cryptoxanthini</name>
    <dbReference type="NCBI Taxonomy" id="2934161"/>
    <lineage>
        <taxon>Bacteria</taxon>
        <taxon>Bacillati</taxon>
        <taxon>Actinomycetota</taxon>
        <taxon>Actinomycetes</taxon>
        <taxon>Micrococcales</taxon>
        <taxon>Ornithinimicrobiaceae</taxon>
        <taxon>Ornithinimicrobium</taxon>
    </lineage>
</organism>
<evidence type="ECO:0000256" key="2">
    <source>
        <dbReference type="ARBA" id="ARBA00022692"/>
    </source>
</evidence>
<feature type="transmembrane region" description="Helical" evidence="5">
    <location>
        <begin position="218"/>
        <end position="241"/>
    </location>
</feature>
<dbReference type="PROSITE" id="PS50850">
    <property type="entry name" value="MFS"/>
    <property type="match status" value="1"/>
</dbReference>
<evidence type="ECO:0000256" key="4">
    <source>
        <dbReference type="ARBA" id="ARBA00023136"/>
    </source>
</evidence>
<sequence>MLSASALTVLGSLAPFLVGTQAVLVMRDLDFGAAGVGLAVSVFFGAAALVTVLSTGTFERMSRRTGRAVSGALVAIGSLAVALIVRDLPGLALAMVVLGAGNAACQGTSNKTVASMLPPHRRGLGFGIKQAAVPTAIMLGGLAVPLTTTMLGWRSTFVATGCLGILVFGYALVDAFGEGVTRRQRHPPGEPREEAVRLRIRPSLHTSDLSDHAPLGPLALCAVAVGCASMACNFFGAYLAIWAHEAGLTIEQAGWLMACGAGTSVAVRVLSGLRADGRFGGNMSVVATMMLGGALALFGIGAVPELWGVILFGVLAFGVGWSWHGLMLFAVARVGRDAPTQAISVVQSGAFVGGAAGPALLGLVVEGVGFEWAWRAGGVLFVVSAALVLLARSGFRRDLLRRPPRSVFYFGGGRRRPRRVIGGAAEPTEDQNLD</sequence>
<name>A0ABY4YM77_9MICO</name>
<dbReference type="Pfam" id="PF07690">
    <property type="entry name" value="MFS_1"/>
    <property type="match status" value="1"/>
</dbReference>
<evidence type="ECO:0000313" key="7">
    <source>
        <dbReference type="EMBL" id="USQ77828.1"/>
    </source>
</evidence>
<proteinExistence type="predicted"/>
<dbReference type="RefSeq" id="WP_252623521.1">
    <property type="nucleotide sequence ID" value="NZ_CP099490.1"/>
</dbReference>
<evidence type="ECO:0000256" key="1">
    <source>
        <dbReference type="ARBA" id="ARBA00004651"/>
    </source>
</evidence>
<evidence type="ECO:0000259" key="6">
    <source>
        <dbReference type="PROSITE" id="PS50850"/>
    </source>
</evidence>
<dbReference type="Proteomes" id="UP001056535">
    <property type="component" value="Chromosome"/>
</dbReference>
<feature type="transmembrane region" description="Helical" evidence="5">
    <location>
        <begin position="253"/>
        <end position="271"/>
    </location>
</feature>
<evidence type="ECO:0000313" key="8">
    <source>
        <dbReference type="Proteomes" id="UP001056535"/>
    </source>
</evidence>
<feature type="transmembrane region" description="Helical" evidence="5">
    <location>
        <begin position="65"/>
        <end position="85"/>
    </location>
</feature>
<reference evidence="7" key="1">
    <citation type="submission" date="2022-06" db="EMBL/GenBank/DDBJ databases">
        <title>Ornithinimicrobium JY.X270.</title>
        <authorList>
            <person name="Huang Y."/>
        </authorList>
    </citation>
    <scope>NUCLEOTIDE SEQUENCE</scope>
    <source>
        <strain evidence="7">JY.X270</strain>
    </source>
</reference>
<keyword evidence="2 5" id="KW-0812">Transmembrane</keyword>
<evidence type="ECO:0000256" key="5">
    <source>
        <dbReference type="SAM" id="Phobius"/>
    </source>
</evidence>
<dbReference type="EMBL" id="CP099490">
    <property type="protein sequence ID" value="USQ77828.1"/>
    <property type="molecule type" value="Genomic_DNA"/>
</dbReference>
<feature type="transmembrane region" description="Helical" evidence="5">
    <location>
        <begin position="309"/>
        <end position="331"/>
    </location>
</feature>
<dbReference type="SUPFAM" id="SSF103473">
    <property type="entry name" value="MFS general substrate transporter"/>
    <property type="match status" value="1"/>
</dbReference>
<feature type="domain" description="Major facilitator superfamily (MFS) profile" evidence="6">
    <location>
        <begin position="1"/>
        <end position="396"/>
    </location>
</feature>
<keyword evidence="4 5" id="KW-0472">Membrane</keyword>
<keyword evidence="8" id="KW-1185">Reference proteome</keyword>
<dbReference type="InterPro" id="IPR011701">
    <property type="entry name" value="MFS"/>
</dbReference>